<gene>
    <name evidence="10" type="ORF">DEM25_004280</name>
</gene>
<dbReference type="PANTHER" id="PTHR32309">
    <property type="entry name" value="TYROSINE-PROTEIN KINASE"/>
    <property type="match status" value="1"/>
</dbReference>
<keyword evidence="5 8" id="KW-0472">Membrane</keyword>
<evidence type="ECO:0000256" key="5">
    <source>
        <dbReference type="ARBA" id="ARBA00023136"/>
    </source>
</evidence>
<feature type="compositionally biased region" description="Basic and acidic residues" evidence="7">
    <location>
        <begin position="59"/>
        <end position="85"/>
    </location>
</feature>
<keyword evidence="11" id="KW-1185">Reference proteome</keyword>
<evidence type="ECO:0000313" key="10">
    <source>
        <dbReference type="EMBL" id="RKF07083.1"/>
    </source>
</evidence>
<dbReference type="RefSeq" id="WP_109767760.1">
    <property type="nucleotide sequence ID" value="NZ_QFWV02000004.1"/>
</dbReference>
<evidence type="ECO:0000256" key="1">
    <source>
        <dbReference type="ARBA" id="ARBA00004651"/>
    </source>
</evidence>
<keyword evidence="2" id="KW-1003">Cell membrane</keyword>
<feature type="transmembrane region" description="Helical" evidence="8">
    <location>
        <begin position="541"/>
        <end position="562"/>
    </location>
</feature>
<proteinExistence type="predicted"/>
<keyword evidence="6" id="KW-0175">Coiled coil</keyword>
<feature type="region of interest" description="Disordered" evidence="7">
    <location>
        <begin position="1"/>
        <end position="113"/>
    </location>
</feature>
<feature type="coiled-coil region" evidence="6">
    <location>
        <begin position="302"/>
        <end position="343"/>
    </location>
</feature>
<reference evidence="10 11" key="1">
    <citation type="journal article" date="2018" name="Int. J. Syst. Bacteriol.">
        <title>Oceaniradius stylonemae gen. nov., sp. nov., isolated from a red alga, Stylonema cornu-cervi.</title>
        <authorList>
            <person name="Jeong S."/>
        </authorList>
    </citation>
    <scope>NUCLEOTIDE SEQUENCE [LARGE SCALE GENOMIC DNA]</scope>
    <source>
        <strain evidence="10 11">StC1</strain>
    </source>
</reference>
<dbReference type="Proteomes" id="UP000246132">
    <property type="component" value="Unassembled WGS sequence"/>
</dbReference>
<feature type="domain" description="Polysaccharide chain length determinant N-terminal" evidence="9">
    <location>
        <begin position="117"/>
        <end position="192"/>
    </location>
</feature>
<dbReference type="GO" id="GO:0004713">
    <property type="term" value="F:protein tyrosine kinase activity"/>
    <property type="evidence" value="ECO:0007669"/>
    <property type="project" value="TreeGrafter"/>
</dbReference>
<evidence type="ECO:0000256" key="3">
    <source>
        <dbReference type="ARBA" id="ARBA00022692"/>
    </source>
</evidence>
<evidence type="ECO:0000256" key="6">
    <source>
        <dbReference type="SAM" id="Coils"/>
    </source>
</evidence>
<evidence type="ECO:0000259" key="9">
    <source>
        <dbReference type="Pfam" id="PF02706"/>
    </source>
</evidence>
<sequence>MFDPPSTGARRSLLMRARADAAEPAERAREQDNARTFRTARARRAAQRPNPLLSALAGEPEKTSPDAEPATEHGGRPISADDRRTRPARATAATDDPRRQPAMPQPQTGQPMDGALIDPIAMIATIWRWRFIIAGLTLAGAVLGVLVALGTPQRYTAYSEVLIDPREVQLVGRDLEREFLANEAALAIVDSRLSLVWSRPVLERVIETTNLDQDPEFNGEAGGGVGLRDGIGVILSLFGGETPVETSNRETLENLRDAISINRSTRTFVINIGVEARSAQKAAMLANEVTLAFVEEQGSISSDKARDANEALTGRLDELQSKVEAAERRIEQYRLENGLMTTQGRLLSEDELATASAQLAEARALTIRARTKAEQASEISVDAAISGSVPADLITSSLETFRAQHAALRQSAAQLQNQLGPRHPRLEAANAAIEAARQDIAGELQRIVQGAQSELRRTVQTEQELAAQVARAKAQVSEQTDALVTLRDLQAEAEAARAIYNGALLRARETGEIGALGTVNAAVLAEAEPPRSASSMSRKTIAVAFTVGLFLLGLGLAAAAGLRKALRLDALTVADGSAPDPGPDAPAPTRNRTKDTSTMYPGYPHAAYAPQPAAAQPQPAAHAGAPGWPQQPPVPQAYPPAAWPPAPQPWPTHDPYAQQPGAWQHPAMPPMPAPQPPHPAVWWQAGYPAPAAPQPAAAPAQPAPPQTAPSRDAEEMAELRRSIGEIRDVVEELAARRGNVRRFG</sequence>
<keyword evidence="4 8" id="KW-1133">Transmembrane helix</keyword>
<organism evidence="10 11">
    <name type="scientific">Oceaniradius stylonematis</name>
    <dbReference type="NCBI Taxonomy" id="2184161"/>
    <lineage>
        <taxon>Bacteria</taxon>
        <taxon>Pseudomonadati</taxon>
        <taxon>Pseudomonadota</taxon>
        <taxon>Alphaproteobacteria</taxon>
        <taxon>Hyphomicrobiales</taxon>
        <taxon>Ahrensiaceae</taxon>
        <taxon>Oceaniradius</taxon>
    </lineage>
</organism>
<feature type="transmembrane region" description="Helical" evidence="8">
    <location>
        <begin position="131"/>
        <end position="150"/>
    </location>
</feature>
<comment type="subcellular location">
    <subcellularLocation>
        <location evidence="1">Cell membrane</location>
        <topology evidence="1">Multi-pass membrane protein</topology>
    </subcellularLocation>
</comment>
<feature type="compositionally biased region" description="Basic and acidic residues" evidence="7">
    <location>
        <begin position="17"/>
        <end position="35"/>
    </location>
</feature>
<dbReference type="AlphaFoldDB" id="A0A3A8AMH6"/>
<feature type="compositionally biased region" description="Low complexity" evidence="7">
    <location>
        <begin position="600"/>
        <end position="628"/>
    </location>
</feature>
<feature type="compositionally biased region" description="Pro residues" evidence="7">
    <location>
        <begin position="629"/>
        <end position="652"/>
    </location>
</feature>
<protein>
    <recommendedName>
        <fullName evidence="9">Polysaccharide chain length determinant N-terminal domain-containing protein</fullName>
    </recommendedName>
</protein>
<dbReference type="InterPro" id="IPR050445">
    <property type="entry name" value="Bact_polysacc_biosynth/exp"/>
</dbReference>
<feature type="compositionally biased region" description="Pro residues" evidence="7">
    <location>
        <begin position="667"/>
        <end position="679"/>
    </location>
</feature>
<dbReference type="PANTHER" id="PTHR32309:SF13">
    <property type="entry name" value="FERRIC ENTEROBACTIN TRANSPORT PROTEIN FEPE"/>
    <property type="match status" value="1"/>
</dbReference>
<dbReference type="EMBL" id="QFWV02000004">
    <property type="protein sequence ID" value="RKF07083.1"/>
    <property type="molecule type" value="Genomic_DNA"/>
</dbReference>
<evidence type="ECO:0000256" key="8">
    <source>
        <dbReference type="SAM" id="Phobius"/>
    </source>
</evidence>
<accession>A0A3A8AMH6</accession>
<evidence type="ECO:0000256" key="4">
    <source>
        <dbReference type="ARBA" id="ARBA00022989"/>
    </source>
</evidence>
<evidence type="ECO:0000256" key="2">
    <source>
        <dbReference type="ARBA" id="ARBA00022475"/>
    </source>
</evidence>
<feature type="coiled-coil region" evidence="6">
    <location>
        <begin position="398"/>
        <end position="446"/>
    </location>
</feature>
<dbReference type="OrthoDB" id="230260at2"/>
<evidence type="ECO:0000313" key="11">
    <source>
        <dbReference type="Proteomes" id="UP000246132"/>
    </source>
</evidence>
<keyword evidence="3 8" id="KW-0812">Transmembrane</keyword>
<evidence type="ECO:0000256" key="7">
    <source>
        <dbReference type="SAM" id="MobiDB-lite"/>
    </source>
</evidence>
<comment type="caution">
    <text evidence="10">The sequence shown here is derived from an EMBL/GenBank/DDBJ whole genome shotgun (WGS) entry which is preliminary data.</text>
</comment>
<dbReference type="GO" id="GO:0005886">
    <property type="term" value="C:plasma membrane"/>
    <property type="evidence" value="ECO:0007669"/>
    <property type="project" value="UniProtKB-SubCell"/>
</dbReference>
<dbReference type="Pfam" id="PF02706">
    <property type="entry name" value="Wzz"/>
    <property type="match status" value="1"/>
</dbReference>
<dbReference type="InterPro" id="IPR003856">
    <property type="entry name" value="LPS_length_determ_N"/>
</dbReference>
<feature type="region of interest" description="Disordered" evidence="7">
    <location>
        <begin position="574"/>
        <end position="718"/>
    </location>
</feature>
<name>A0A3A8AMH6_9HYPH</name>